<accession>B6VY18</accession>
<reference evidence="2 3" key="1">
    <citation type="submission" date="2008-10" db="EMBL/GenBank/DDBJ databases">
        <title>Draft genome sequence of Bacteroides dorei (DSM 17855).</title>
        <authorList>
            <person name="Sudarsanam P."/>
            <person name="Ley R."/>
            <person name="Guruge J."/>
            <person name="Turnbaugh P.J."/>
            <person name="Mahowald M."/>
            <person name="Liep D."/>
            <person name="Gordon J."/>
        </authorList>
    </citation>
    <scope>NUCLEOTIDE SEQUENCE [LARGE SCALE GENOMIC DNA]</scope>
    <source>
        <strain evidence="2 3">DSM 17855</strain>
    </source>
</reference>
<dbReference type="HOGENOM" id="CLU_1431927_0_0_10"/>
<organism evidence="2 3">
    <name type="scientific">Phocaeicola dorei DSM 17855</name>
    <dbReference type="NCBI Taxonomy" id="483217"/>
    <lineage>
        <taxon>Bacteria</taxon>
        <taxon>Pseudomonadati</taxon>
        <taxon>Bacteroidota</taxon>
        <taxon>Bacteroidia</taxon>
        <taxon>Bacteroidales</taxon>
        <taxon>Bacteroidaceae</taxon>
        <taxon>Phocaeicola</taxon>
    </lineage>
</organism>
<feature type="transmembrane region" description="Helical" evidence="1">
    <location>
        <begin position="91"/>
        <end position="109"/>
    </location>
</feature>
<dbReference type="EMBL" id="ABWZ01000043">
    <property type="protein sequence ID" value="EEB25331.1"/>
    <property type="molecule type" value="Genomic_DNA"/>
</dbReference>
<reference evidence="2 3" key="2">
    <citation type="submission" date="2008-10" db="EMBL/GenBank/DDBJ databases">
        <authorList>
            <person name="Fulton L."/>
            <person name="Clifton S."/>
            <person name="Fulton B."/>
            <person name="Xu J."/>
            <person name="Minx P."/>
            <person name="Pepin K.H."/>
            <person name="Johnson M."/>
            <person name="Thiruvilangam P."/>
            <person name="Bhonagiri V."/>
            <person name="Nash W.E."/>
            <person name="Mardis E.R."/>
            <person name="Wilson R.K."/>
        </authorList>
    </citation>
    <scope>NUCLEOTIDE SEQUENCE [LARGE SCALE GENOMIC DNA]</scope>
    <source>
        <strain evidence="2 3">DSM 17855</strain>
    </source>
</reference>
<evidence type="ECO:0000256" key="1">
    <source>
        <dbReference type="SAM" id="Phobius"/>
    </source>
</evidence>
<sequence length="189" mass="21219">MCDASCDTIYNQSQPHCINKQGYHQDFHPEVRVPNAFILSENFAHIGFMLGDKPRLFGTVICQHRIPTFYRTVYELSKLGKLLRSAGCLKVRVPFCFYYSIAMQLTILSQLPTAALSSPSMWLSAAMAFSKSSLNFISVSFASLISTRSLSTSDFSVSICWLISTFSSMSLTFMGDVPLDFPIPMFLYL</sequence>
<dbReference type="AlphaFoldDB" id="B6VY18"/>
<evidence type="ECO:0000313" key="2">
    <source>
        <dbReference type="EMBL" id="EEB25331.1"/>
    </source>
</evidence>
<gene>
    <name evidence="2" type="ORF">BACDOR_02179</name>
</gene>
<evidence type="ECO:0000313" key="3">
    <source>
        <dbReference type="Proteomes" id="UP000004849"/>
    </source>
</evidence>
<dbReference type="Proteomes" id="UP000004849">
    <property type="component" value="Unassembled WGS sequence"/>
</dbReference>
<protein>
    <submittedName>
        <fullName evidence="2">Uncharacterized protein</fullName>
    </submittedName>
</protein>
<feature type="transmembrane region" description="Helical" evidence="1">
    <location>
        <begin position="157"/>
        <end position="175"/>
    </location>
</feature>
<keyword evidence="1" id="KW-0472">Membrane</keyword>
<proteinExistence type="predicted"/>
<name>B6VY18_9BACT</name>
<keyword evidence="1" id="KW-0812">Transmembrane</keyword>
<keyword evidence="1" id="KW-1133">Transmembrane helix</keyword>
<feature type="transmembrane region" description="Helical" evidence="1">
    <location>
        <begin position="121"/>
        <end position="145"/>
    </location>
</feature>